<dbReference type="SUPFAM" id="SSF56672">
    <property type="entry name" value="DNA/RNA polymerases"/>
    <property type="match status" value="1"/>
</dbReference>
<dbReference type="GO" id="GO:0008270">
    <property type="term" value="F:zinc ion binding"/>
    <property type="evidence" value="ECO:0007669"/>
    <property type="project" value="UniProtKB-KW"/>
</dbReference>
<evidence type="ECO:0000256" key="7">
    <source>
        <dbReference type="ARBA" id="ARBA00023204"/>
    </source>
</evidence>
<protein>
    <recommendedName>
        <fullName evidence="9">DNA polymerase eta</fullName>
    </recommendedName>
</protein>
<dbReference type="GO" id="GO:0009314">
    <property type="term" value="P:response to radiation"/>
    <property type="evidence" value="ECO:0007669"/>
    <property type="project" value="TreeGrafter"/>
</dbReference>
<organism evidence="13 14">
    <name type="scientific">Russula ochroleuca</name>
    <dbReference type="NCBI Taxonomy" id="152965"/>
    <lineage>
        <taxon>Eukaryota</taxon>
        <taxon>Fungi</taxon>
        <taxon>Dikarya</taxon>
        <taxon>Basidiomycota</taxon>
        <taxon>Agaricomycotina</taxon>
        <taxon>Agaricomycetes</taxon>
        <taxon>Russulales</taxon>
        <taxon>Russulaceae</taxon>
        <taxon>Russula</taxon>
    </lineage>
</organism>
<evidence type="ECO:0000256" key="1">
    <source>
        <dbReference type="ARBA" id="ARBA00004123"/>
    </source>
</evidence>
<dbReference type="GO" id="GO:0035861">
    <property type="term" value="C:site of double-strand break"/>
    <property type="evidence" value="ECO:0007669"/>
    <property type="project" value="TreeGrafter"/>
</dbReference>
<evidence type="ECO:0000259" key="11">
    <source>
        <dbReference type="PROSITE" id="PS50173"/>
    </source>
</evidence>
<dbReference type="Pfam" id="PF00817">
    <property type="entry name" value="IMS"/>
    <property type="match status" value="1"/>
</dbReference>
<dbReference type="FunFam" id="1.10.150.20:FF:000014">
    <property type="entry name" value="Polymerase (DNA directed), eta"/>
    <property type="match status" value="1"/>
</dbReference>
<evidence type="ECO:0000256" key="9">
    <source>
        <dbReference type="ARBA" id="ARBA00044975"/>
    </source>
</evidence>
<feature type="region of interest" description="Disordered" evidence="10">
    <location>
        <begin position="226"/>
        <end position="251"/>
    </location>
</feature>
<reference evidence="13" key="2">
    <citation type="journal article" date="2020" name="Nat. Commun.">
        <title>Large-scale genome sequencing of mycorrhizal fungi provides insights into the early evolution of symbiotic traits.</title>
        <authorList>
            <person name="Miyauchi S."/>
            <person name="Kiss E."/>
            <person name="Kuo A."/>
            <person name="Drula E."/>
            <person name="Kohler A."/>
            <person name="Sanchez-Garcia M."/>
            <person name="Morin E."/>
            <person name="Andreopoulos B."/>
            <person name="Barry K.W."/>
            <person name="Bonito G."/>
            <person name="Buee M."/>
            <person name="Carver A."/>
            <person name="Chen C."/>
            <person name="Cichocki N."/>
            <person name="Clum A."/>
            <person name="Culley D."/>
            <person name="Crous P.W."/>
            <person name="Fauchery L."/>
            <person name="Girlanda M."/>
            <person name="Hayes R.D."/>
            <person name="Keri Z."/>
            <person name="LaButti K."/>
            <person name="Lipzen A."/>
            <person name="Lombard V."/>
            <person name="Magnuson J."/>
            <person name="Maillard F."/>
            <person name="Murat C."/>
            <person name="Nolan M."/>
            <person name="Ohm R.A."/>
            <person name="Pangilinan J."/>
            <person name="Pereira M.F."/>
            <person name="Perotto S."/>
            <person name="Peter M."/>
            <person name="Pfister S."/>
            <person name="Riley R."/>
            <person name="Sitrit Y."/>
            <person name="Stielow J.B."/>
            <person name="Szollosi G."/>
            <person name="Zifcakova L."/>
            <person name="Stursova M."/>
            <person name="Spatafora J.W."/>
            <person name="Tedersoo L."/>
            <person name="Vaario L.M."/>
            <person name="Yamada A."/>
            <person name="Yan M."/>
            <person name="Wang P."/>
            <person name="Xu J."/>
            <person name="Bruns T."/>
            <person name="Baldrian P."/>
            <person name="Vilgalys R."/>
            <person name="Dunand C."/>
            <person name="Henrissat B."/>
            <person name="Grigoriev I.V."/>
            <person name="Hibbett D."/>
            <person name="Nagy L.G."/>
            <person name="Martin F.M."/>
        </authorList>
    </citation>
    <scope>NUCLEOTIDE SEQUENCE</scope>
    <source>
        <strain evidence="13">Prilba</strain>
    </source>
</reference>
<dbReference type="InterPro" id="IPR043128">
    <property type="entry name" value="Rev_trsase/Diguanyl_cyclase"/>
</dbReference>
<keyword evidence="4" id="KW-0227">DNA damage</keyword>
<evidence type="ECO:0000313" key="14">
    <source>
        <dbReference type="Proteomes" id="UP000759537"/>
    </source>
</evidence>
<evidence type="ECO:0000256" key="8">
    <source>
        <dbReference type="ARBA" id="ARBA00023242"/>
    </source>
</evidence>
<dbReference type="EMBL" id="WHVB01000002">
    <property type="protein sequence ID" value="KAF8485799.1"/>
    <property type="molecule type" value="Genomic_DNA"/>
</dbReference>
<dbReference type="Gene3D" id="3.30.1490.100">
    <property type="entry name" value="DNA polymerase, Y-family, little finger domain"/>
    <property type="match status" value="1"/>
</dbReference>
<accession>A0A9P5N3X9</accession>
<dbReference type="GO" id="GO:0042276">
    <property type="term" value="P:error-prone translesion synthesis"/>
    <property type="evidence" value="ECO:0007669"/>
    <property type="project" value="TreeGrafter"/>
</dbReference>
<keyword evidence="7" id="KW-0234">DNA repair</keyword>
<dbReference type="GO" id="GO:0006281">
    <property type="term" value="P:DNA repair"/>
    <property type="evidence" value="ECO:0007669"/>
    <property type="project" value="UniProtKB-KW"/>
</dbReference>
<name>A0A9P5N3X9_9AGAM</name>
<proteinExistence type="predicted"/>
<dbReference type="PANTHER" id="PTHR45873">
    <property type="entry name" value="DNA POLYMERASE ETA"/>
    <property type="match status" value="1"/>
</dbReference>
<dbReference type="FunFam" id="3.40.1170.60:FF:000008">
    <property type="entry name" value="DNA polymerase eta subunit"/>
    <property type="match status" value="1"/>
</dbReference>
<dbReference type="GO" id="GO:0005657">
    <property type="term" value="C:replication fork"/>
    <property type="evidence" value="ECO:0007669"/>
    <property type="project" value="UniProtKB-ARBA"/>
</dbReference>
<reference evidence="13" key="1">
    <citation type="submission" date="2019-10" db="EMBL/GenBank/DDBJ databases">
        <authorList>
            <consortium name="DOE Joint Genome Institute"/>
            <person name="Kuo A."/>
            <person name="Miyauchi S."/>
            <person name="Kiss E."/>
            <person name="Drula E."/>
            <person name="Kohler A."/>
            <person name="Sanchez-Garcia M."/>
            <person name="Andreopoulos B."/>
            <person name="Barry K.W."/>
            <person name="Bonito G."/>
            <person name="Buee M."/>
            <person name="Carver A."/>
            <person name="Chen C."/>
            <person name="Cichocki N."/>
            <person name="Clum A."/>
            <person name="Culley D."/>
            <person name="Crous P.W."/>
            <person name="Fauchery L."/>
            <person name="Girlanda M."/>
            <person name="Hayes R."/>
            <person name="Keri Z."/>
            <person name="LaButti K."/>
            <person name="Lipzen A."/>
            <person name="Lombard V."/>
            <person name="Magnuson J."/>
            <person name="Maillard F."/>
            <person name="Morin E."/>
            <person name="Murat C."/>
            <person name="Nolan M."/>
            <person name="Ohm R."/>
            <person name="Pangilinan J."/>
            <person name="Pereira M."/>
            <person name="Perotto S."/>
            <person name="Peter M."/>
            <person name="Riley R."/>
            <person name="Sitrit Y."/>
            <person name="Stielow B."/>
            <person name="Szollosi G."/>
            <person name="Zifcakova L."/>
            <person name="Stursova M."/>
            <person name="Spatafora J.W."/>
            <person name="Tedersoo L."/>
            <person name="Vaario L.-M."/>
            <person name="Yamada A."/>
            <person name="Yan M."/>
            <person name="Wang P."/>
            <person name="Xu J."/>
            <person name="Bruns T."/>
            <person name="Baldrian P."/>
            <person name="Vilgalys R."/>
            <person name="Henrissat B."/>
            <person name="Grigoriev I.V."/>
            <person name="Hibbett D."/>
            <person name="Nagy L.G."/>
            <person name="Martin F.M."/>
        </authorList>
    </citation>
    <scope>NUCLEOTIDE SEQUENCE</scope>
    <source>
        <strain evidence="13">Prilba</strain>
    </source>
</reference>
<sequence length="648" mass="72339">MLPTSPLKKRAAQKEKSQFTPQDEFSDLNPPISYRHLLSPHPGARDPLRVIALCDSDAFYAACEQVRLGVDPSRPLVVRQWDALIAVNYPARAFGITRMSSWRDALKKCPELTVVHVATYKEGDNAPGYWDNPDTATHKVSLDYYRRESAKIIAIFKECLPDGEIEKASIDEAFIDFTRPVRAELLARYPYLGEVPADAPNGLDTILPPPPPISWEGRGILIPIAPPPEDQAGPVSGTGTHTEDEEGDDDARRTWHDVALSIAAEFMDKIRAEVRIQLGYTTSAGIARNKFLAKLTASYKKRDSQSILRNAAIPNYLIPMPFQKIRFLGGKLGKAIADKFEVSSVGDLLPISIDEMQQKFGEDSIWVYEIIRGIDRAEVKEKPTLTKSMMASKNLPRPITKSSEGPHWFRVLAAELALRLNELRATDISAWPKTIVLHARHRYDWSRSKQAAFPFTRNVTADVIAGYADRLWKDLVGSGSKQDGSLPYSVTTIALGFSGVEAGETGQQSIEGFFRPETSTTSRLDGDGNDRQRTHGKKDQRETEGSSDDIQEIEPESTASFVCPRCHKRIEVELGDDGEGESEERRAKALMEHGDFHVAEDLSKMPDDGISGRSSQGLRAVERERKRKRESSARVEGITKFLVRRRDE</sequence>
<feature type="compositionally biased region" description="Basic and acidic residues" evidence="10">
    <location>
        <begin position="524"/>
        <end position="544"/>
    </location>
</feature>
<dbReference type="Gene3D" id="1.10.150.20">
    <property type="entry name" value="5' to 3' exonuclease, C-terminal subdomain"/>
    <property type="match status" value="1"/>
</dbReference>
<dbReference type="PROSITE" id="PS50173">
    <property type="entry name" value="UMUC"/>
    <property type="match status" value="1"/>
</dbReference>
<evidence type="ECO:0000256" key="4">
    <source>
        <dbReference type="ARBA" id="ARBA00022763"/>
    </source>
</evidence>
<dbReference type="AlphaFoldDB" id="A0A9P5N3X9"/>
<evidence type="ECO:0000313" key="13">
    <source>
        <dbReference type="EMBL" id="KAF8485799.1"/>
    </source>
</evidence>
<keyword evidence="5" id="KW-0863">Zinc-finger</keyword>
<dbReference type="InterPro" id="IPR017961">
    <property type="entry name" value="DNA_pol_Y-fam_little_finger"/>
</dbReference>
<dbReference type="PROSITE" id="PS51907">
    <property type="entry name" value="ZF_UBZ3"/>
    <property type="match status" value="1"/>
</dbReference>
<evidence type="ECO:0000256" key="6">
    <source>
        <dbReference type="ARBA" id="ARBA00022833"/>
    </source>
</evidence>
<dbReference type="GO" id="GO:0003684">
    <property type="term" value="F:damaged DNA binding"/>
    <property type="evidence" value="ECO:0007669"/>
    <property type="project" value="InterPro"/>
</dbReference>
<dbReference type="GO" id="GO:0070987">
    <property type="term" value="P:error-free translesion synthesis"/>
    <property type="evidence" value="ECO:0007669"/>
    <property type="project" value="UniProtKB-ARBA"/>
</dbReference>
<feature type="region of interest" description="Disordered" evidence="10">
    <location>
        <begin position="600"/>
        <end position="634"/>
    </location>
</feature>
<dbReference type="Pfam" id="PF21704">
    <property type="entry name" value="POLH-Rev1_HhH"/>
    <property type="match status" value="1"/>
</dbReference>
<evidence type="ECO:0000256" key="10">
    <source>
        <dbReference type="SAM" id="MobiDB-lite"/>
    </source>
</evidence>
<dbReference type="InterPro" id="IPR041298">
    <property type="entry name" value="UBZ3"/>
</dbReference>
<keyword evidence="2" id="KW-0808">Transferase</keyword>
<keyword evidence="3" id="KW-0479">Metal-binding</keyword>
<keyword evidence="8" id="KW-0539">Nucleus</keyword>
<evidence type="ECO:0000259" key="12">
    <source>
        <dbReference type="PROSITE" id="PS51907"/>
    </source>
</evidence>
<dbReference type="InterPro" id="IPR036775">
    <property type="entry name" value="DNA_pol_Y-fam_lit_finger_sf"/>
</dbReference>
<dbReference type="Gene3D" id="3.30.70.270">
    <property type="match status" value="1"/>
</dbReference>
<dbReference type="PANTHER" id="PTHR45873:SF1">
    <property type="entry name" value="DNA POLYMERASE ETA"/>
    <property type="match status" value="1"/>
</dbReference>
<dbReference type="Proteomes" id="UP000759537">
    <property type="component" value="Unassembled WGS sequence"/>
</dbReference>
<feature type="domain" description="UBZ3-type" evidence="12">
    <location>
        <begin position="556"/>
        <end position="605"/>
    </location>
</feature>
<keyword evidence="6" id="KW-0862">Zinc</keyword>
<keyword evidence="14" id="KW-1185">Reference proteome</keyword>
<gene>
    <name evidence="13" type="ORF">DFH94DRAFT_156349</name>
</gene>
<feature type="compositionally biased region" description="Acidic residues" evidence="10">
    <location>
        <begin position="545"/>
        <end position="555"/>
    </location>
</feature>
<dbReference type="InterPro" id="IPR052230">
    <property type="entry name" value="DNA_polymerase_eta"/>
</dbReference>
<evidence type="ECO:0000256" key="2">
    <source>
        <dbReference type="ARBA" id="ARBA00022679"/>
    </source>
</evidence>
<feature type="domain" description="UmuC" evidence="11">
    <location>
        <begin position="51"/>
        <end position="329"/>
    </location>
</feature>
<feature type="region of interest" description="Disordered" evidence="10">
    <location>
        <begin position="508"/>
        <end position="558"/>
    </location>
</feature>
<evidence type="ECO:0000256" key="3">
    <source>
        <dbReference type="ARBA" id="ARBA00022723"/>
    </source>
</evidence>
<dbReference type="Gene3D" id="3.40.1170.60">
    <property type="match status" value="1"/>
</dbReference>
<dbReference type="InterPro" id="IPR001126">
    <property type="entry name" value="UmuC"/>
</dbReference>
<dbReference type="SUPFAM" id="SSF100879">
    <property type="entry name" value="Lesion bypass DNA polymerase (Y-family), little finger domain"/>
    <property type="match status" value="1"/>
</dbReference>
<comment type="caution">
    <text evidence="13">The sequence shown here is derived from an EMBL/GenBank/DDBJ whole genome shotgun (WGS) entry which is preliminary data.</text>
</comment>
<dbReference type="GO" id="GO:0005634">
    <property type="term" value="C:nucleus"/>
    <property type="evidence" value="ECO:0007669"/>
    <property type="project" value="UniProtKB-SubCell"/>
</dbReference>
<dbReference type="OrthoDB" id="5723at2759"/>
<evidence type="ECO:0000256" key="5">
    <source>
        <dbReference type="ARBA" id="ARBA00022771"/>
    </source>
</evidence>
<comment type="subcellular location">
    <subcellularLocation>
        <location evidence="1">Nucleus</location>
    </subcellularLocation>
</comment>
<feature type="region of interest" description="Disordered" evidence="10">
    <location>
        <begin position="1"/>
        <end position="27"/>
    </location>
</feature>
<dbReference type="GO" id="GO:0007064">
    <property type="term" value="P:mitotic sister chromatid cohesion"/>
    <property type="evidence" value="ECO:0007669"/>
    <property type="project" value="UniProtKB-ARBA"/>
</dbReference>
<dbReference type="GO" id="GO:0003887">
    <property type="term" value="F:DNA-directed DNA polymerase activity"/>
    <property type="evidence" value="ECO:0007669"/>
    <property type="project" value="TreeGrafter"/>
</dbReference>
<dbReference type="Pfam" id="PF11799">
    <property type="entry name" value="IMS_C"/>
    <property type="match status" value="1"/>
</dbReference>
<dbReference type="InterPro" id="IPR043502">
    <property type="entry name" value="DNA/RNA_pol_sf"/>
</dbReference>